<proteinExistence type="predicted"/>
<dbReference type="AlphaFoldDB" id="A0A9P6GQ69"/>
<evidence type="ECO:0000313" key="1">
    <source>
        <dbReference type="EMBL" id="KAF9738199.1"/>
    </source>
</evidence>
<keyword evidence="2" id="KW-1185">Reference proteome</keyword>
<organism evidence="1 2">
    <name type="scientific">Paraphaeosphaeria minitans</name>
    <dbReference type="NCBI Taxonomy" id="565426"/>
    <lineage>
        <taxon>Eukaryota</taxon>
        <taxon>Fungi</taxon>
        <taxon>Dikarya</taxon>
        <taxon>Ascomycota</taxon>
        <taxon>Pezizomycotina</taxon>
        <taxon>Dothideomycetes</taxon>
        <taxon>Pleosporomycetidae</taxon>
        <taxon>Pleosporales</taxon>
        <taxon>Massarineae</taxon>
        <taxon>Didymosphaeriaceae</taxon>
        <taxon>Paraphaeosphaeria</taxon>
    </lineage>
</organism>
<reference evidence="1" key="1">
    <citation type="journal article" date="2020" name="Mol. Plant Microbe Interact.">
        <title>Genome Sequence of the Biocontrol Agent Coniothyrium minitans strain Conio (IMI 134523).</title>
        <authorList>
            <person name="Patel D."/>
            <person name="Shittu T.A."/>
            <person name="Baroncelli R."/>
            <person name="Muthumeenakshi S."/>
            <person name="Osborne T.H."/>
            <person name="Janganan T.K."/>
            <person name="Sreenivasaprasad S."/>
        </authorList>
    </citation>
    <scope>NUCLEOTIDE SEQUENCE</scope>
    <source>
        <strain evidence="1">Conio</strain>
    </source>
</reference>
<name>A0A9P6GQ69_9PLEO</name>
<comment type="caution">
    <text evidence="1">The sequence shown here is derived from an EMBL/GenBank/DDBJ whole genome shotgun (WGS) entry which is preliminary data.</text>
</comment>
<dbReference type="OrthoDB" id="3727999at2759"/>
<sequence length="77" mass="8554">MSTTYLSIYDLLRIAYTYESQALVAEGHKQGGITVISSCPTPEICKNVGTSSCYDALETDFTQKYARRKRNSCVSMS</sequence>
<gene>
    <name evidence="1" type="ORF">PMIN01_03482</name>
</gene>
<dbReference type="Proteomes" id="UP000756921">
    <property type="component" value="Unassembled WGS sequence"/>
</dbReference>
<evidence type="ECO:0000313" key="2">
    <source>
        <dbReference type="Proteomes" id="UP000756921"/>
    </source>
</evidence>
<dbReference type="EMBL" id="WJXW01000003">
    <property type="protein sequence ID" value="KAF9738199.1"/>
    <property type="molecule type" value="Genomic_DNA"/>
</dbReference>
<protein>
    <submittedName>
        <fullName evidence="1">Uncharacterized protein</fullName>
    </submittedName>
</protein>
<accession>A0A9P6GQ69</accession>